<dbReference type="STRING" id="1392250.A0A2I2GJ24"/>
<feature type="region of interest" description="Disordered" evidence="4">
    <location>
        <begin position="1"/>
        <end position="21"/>
    </location>
</feature>
<comment type="caution">
    <text evidence="6">The sequence shown here is derived from an EMBL/GenBank/DDBJ whole genome shotgun (WGS) entry which is preliminary data.</text>
</comment>
<dbReference type="AlphaFoldDB" id="A0A2I2GJ24"/>
<dbReference type="VEuPathDB" id="FungiDB:P170DRAFT_434605"/>
<evidence type="ECO:0000256" key="3">
    <source>
        <dbReference type="ARBA" id="ARBA00023242"/>
    </source>
</evidence>
<dbReference type="PANTHER" id="PTHR47425">
    <property type="entry name" value="FARB-RELATED"/>
    <property type="match status" value="1"/>
</dbReference>
<name>A0A2I2GJ24_9EURO</name>
<dbReference type="Pfam" id="PF04082">
    <property type="entry name" value="Fungal_trans"/>
    <property type="match status" value="1"/>
</dbReference>
<dbReference type="OrthoDB" id="4161332at2759"/>
<feature type="compositionally biased region" description="Basic and acidic residues" evidence="4">
    <location>
        <begin position="12"/>
        <end position="21"/>
    </location>
</feature>
<keyword evidence="2" id="KW-0804">Transcription</keyword>
<dbReference type="GO" id="GO:0008270">
    <property type="term" value="F:zinc ion binding"/>
    <property type="evidence" value="ECO:0007669"/>
    <property type="project" value="InterPro"/>
</dbReference>
<reference evidence="6 7" key="1">
    <citation type="submission" date="2016-12" db="EMBL/GenBank/DDBJ databases">
        <title>The genomes of Aspergillus section Nigri reveals drivers in fungal speciation.</title>
        <authorList>
            <consortium name="DOE Joint Genome Institute"/>
            <person name="Vesth T.C."/>
            <person name="Nybo J."/>
            <person name="Theobald S."/>
            <person name="Brandl J."/>
            <person name="Frisvad J.C."/>
            <person name="Nielsen K.F."/>
            <person name="Lyhne E.K."/>
            <person name="Kogle M.E."/>
            <person name="Kuo A."/>
            <person name="Riley R."/>
            <person name="Clum A."/>
            <person name="Nolan M."/>
            <person name="Lipzen A."/>
            <person name="Salamov A."/>
            <person name="Henrissat B."/>
            <person name="Wiebenga A."/>
            <person name="De Vries R.P."/>
            <person name="Grigoriev I.V."/>
            <person name="Mortensen U.H."/>
            <person name="Andersen M.R."/>
            <person name="Baker S.E."/>
        </authorList>
    </citation>
    <scope>NUCLEOTIDE SEQUENCE [LARGE SCALE GENOMIC DNA]</scope>
    <source>
        <strain evidence="6 7">IBT 23096</strain>
    </source>
</reference>
<feature type="domain" description="Xylanolytic transcriptional activator regulatory" evidence="5">
    <location>
        <begin position="211"/>
        <end position="288"/>
    </location>
</feature>
<dbReference type="GO" id="GO:0006351">
    <property type="term" value="P:DNA-templated transcription"/>
    <property type="evidence" value="ECO:0007669"/>
    <property type="project" value="InterPro"/>
</dbReference>
<keyword evidence="7" id="KW-1185">Reference proteome</keyword>
<organism evidence="6 7">
    <name type="scientific">Aspergillus steynii IBT 23096</name>
    <dbReference type="NCBI Taxonomy" id="1392250"/>
    <lineage>
        <taxon>Eukaryota</taxon>
        <taxon>Fungi</taxon>
        <taxon>Dikarya</taxon>
        <taxon>Ascomycota</taxon>
        <taxon>Pezizomycotina</taxon>
        <taxon>Eurotiomycetes</taxon>
        <taxon>Eurotiomycetidae</taxon>
        <taxon>Eurotiales</taxon>
        <taxon>Aspergillaceae</taxon>
        <taxon>Aspergillus</taxon>
        <taxon>Aspergillus subgen. Circumdati</taxon>
    </lineage>
</organism>
<evidence type="ECO:0000256" key="4">
    <source>
        <dbReference type="SAM" id="MobiDB-lite"/>
    </source>
</evidence>
<keyword evidence="3" id="KW-0539">Nucleus</keyword>
<dbReference type="GO" id="GO:0003677">
    <property type="term" value="F:DNA binding"/>
    <property type="evidence" value="ECO:0007669"/>
    <property type="project" value="InterPro"/>
</dbReference>
<dbReference type="CDD" id="cd12148">
    <property type="entry name" value="fungal_TF_MHR"/>
    <property type="match status" value="1"/>
</dbReference>
<dbReference type="Proteomes" id="UP000234275">
    <property type="component" value="Unassembled WGS sequence"/>
</dbReference>
<dbReference type="InterPro" id="IPR052761">
    <property type="entry name" value="Fungal_Detox/Toxin_TFs"/>
</dbReference>
<evidence type="ECO:0000256" key="1">
    <source>
        <dbReference type="ARBA" id="ARBA00023015"/>
    </source>
</evidence>
<sequence>MTDADSPQPSRLGHERENLEEERNGLEIATAALGQGETNGGVPFYTGEQTGLTSALDMCSPGMALPRHVLIPSRVRESLPEEDRKFLMAKGVFTLPKRDSCASLLRAYISHVHPVLPIVEIDQLLAHYHDGRLLEYNILLLWSVFFVAVNFVPASVYEKEGYKSRKEMKSAMYSRARCMYSNGGERQKITLLQSTLLLGFWHSELDEHMQAWYWTGIAITLCQVLGLHRNPDSSRYNSSVTDRQRMLWRRLWWSCFFRDRWLSLTYGRPQRINIQDCDTPMPLASDLLYDIEAASRPHLDSFVPGEMPLLARYWVTLVELSKLLGDCLTMNYQLMRPKPSVEEIEALEAKLLQFELPDPYKKGLTRLATYFCYHLHLHYQAMVIIFYRPFSSETLDTVPSNDQEGWCLRMRLKADSAASQTNGILEALAQNKLLCFASPMTPPLLVPAMQTHLLFCRSADSLSRRLRLNKIEMLMLILEELQKTYTVASLYRGIFLKAIQQIFPNYQPAASVSGQDAGPAGPDMVTTAESSGPINAEPIVENASEGLDLVFDGSFVDALMDQASLFNVWEPLDPF</sequence>
<dbReference type="GeneID" id="36556451"/>
<dbReference type="RefSeq" id="XP_024708185.1">
    <property type="nucleotide sequence ID" value="XM_024848752.1"/>
</dbReference>
<evidence type="ECO:0000259" key="5">
    <source>
        <dbReference type="SMART" id="SM00906"/>
    </source>
</evidence>
<keyword evidence="1" id="KW-0805">Transcription regulation</keyword>
<dbReference type="EMBL" id="MSFO01000002">
    <property type="protein sequence ID" value="PLB52883.1"/>
    <property type="molecule type" value="Genomic_DNA"/>
</dbReference>
<accession>A0A2I2GJ24</accession>
<evidence type="ECO:0000256" key="2">
    <source>
        <dbReference type="ARBA" id="ARBA00023163"/>
    </source>
</evidence>
<gene>
    <name evidence="6" type="ORF">P170DRAFT_434605</name>
</gene>
<evidence type="ECO:0000313" key="7">
    <source>
        <dbReference type="Proteomes" id="UP000234275"/>
    </source>
</evidence>
<evidence type="ECO:0000313" key="6">
    <source>
        <dbReference type="EMBL" id="PLB52883.1"/>
    </source>
</evidence>
<dbReference type="PANTHER" id="PTHR47425:SF3">
    <property type="entry name" value="ZN(II)2CYS6 TRANSCRIPTION FACTOR (EUROFUNG)"/>
    <property type="match status" value="1"/>
</dbReference>
<protein>
    <recommendedName>
        <fullName evidence="5">Xylanolytic transcriptional activator regulatory domain-containing protein</fullName>
    </recommendedName>
</protein>
<proteinExistence type="predicted"/>
<dbReference type="SMART" id="SM00906">
    <property type="entry name" value="Fungal_trans"/>
    <property type="match status" value="1"/>
</dbReference>
<dbReference type="InterPro" id="IPR007219">
    <property type="entry name" value="XnlR_reg_dom"/>
</dbReference>